<dbReference type="Proteomes" id="UP001232019">
    <property type="component" value="Chromosome"/>
</dbReference>
<dbReference type="RefSeq" id="WP_302122262.1">
    <property type="nucleotide sequence ID" value="NZ_CP129968.2"/>
</dbReference>
<protein>
    <submittedName>
        <fullName evidence="1">Uncharacterized protein</fullName>
    </submittedName>
</protein>
<proteinExistence type="predicted"/>
<dbReference type="AlphaFoldDB" id="A0AA49GDP1"/>
<organism evidence="1">
    <name type="scientific">Marivirga arenosa</name>
    <dbReference type="NCBI Taxonomy" id="3059076"/>
    <lineage>
        <taxon>Bacteria</taxon>
        <taxon>Pseudomonadati</taxon>
        <taxon>Bacteroidota</taxon>
        <taxon>Cytophagia</taxon>
        <taxon>Cytophagales</taxon>
        <taxon>Marivirgaceae</taxon>
        <taxon>Marivirga</taxon>
    </lineage>
</organism>
<dbReference type="KEGG" id="marp:QYS47_15015"/>
<evidence type="ECO:0000313" key="1">
    <source>
        <dbReference type="EMBL" id="WKK78867.1"/>
    </source>
</evidence>
<accession>A0AA49GDP1</accession>
<sequence length="71" mass="8126">MPKFTIVFNDDSTKEIKAESKNEMIKNFSIEDATAFQADVKEIRWEEGNFCCIETISSGKISKTLSELMEK</sequence>
<name>A0AA49GDP1_9BACT</name>
<dbReference type="EMBL" id="CP129968">
    <property type="protein sequence ID" value="WKK78867.1"/>
    <property type="molecule type" value="Genomic_DNA"/>
</dbReference>
<gene>
    <name evidence="1" type="ORF">QYS47_15015</name>
</gene>
<reference evidence="1" key="1">
    <citation type="submission" date="2023-08" db="EMBL/GenBank/DDBJ databases">
        <title>Comparative genomics and taxonomic characterization of three novel marine species of genus Marivirga.</title>
        <authorList>
            <person name="Muhammad N."/>
            <person name="Kim S.-G."/>
        </authorList>
    </citation>
    <scope>NUCLEOTIDE SEQUENCE</scope>
    <source>
        <strain evidence="1">BKB1-2</strain>
    </source>
</reference>